<dbReference type="RefSeq" id="WP_142453298.1">
    <property type="nucleotide sequence ID" value="NZ_FXTP01000002.1"/>
</dbReference>
<dbReference type="EMBL" id="FXTP01000002">
    <property type="protein sequence ID" value="SMO46716.1"/>
    <property type="molecule type" value="Genomic_DNA"/>
</dbReference>
<reference evidence="6 7" key="1">
    <citation type="submission" date="2017-05" db="EMBL/GenBank/DDBJ databases">
        <authorList>
            <person name="Varghese N."/>
            <person name="Submissions S."/>
        </authorList>
    </citation>
    <scope>NUCLEOTIDE SEQUENCE [LARGE SCALE GENOMIC DNA]</scope>
    <source>
        <strain evidence="6 7">DSM 21985</strain>
    </source>
</reference>
<dbReference type="PIRSF" id="PIRSF028099">
    <property type="entry name" value="DUF1111"/>
    <property type="match status" value="1"/>
</dbReference>
<name>A0A521BI29_9BACT</name>
<dbReference type="Proteomes" id="UP000317557">
    <property type="component" value="Unassembled WGS sequence"/>
</dbReference>
<evidence type="ECO:0000256" key="2">
    <source>
        <dbReference type="ARBA" id="ARBA00022723"/>
    </source>
</evidence>
<gene>
    <name evidence="6" type="ORF">SAMN06265219_102297</name>
</gene>
<evidence type="ECO:0000313" key="7">
    <source>
        <dbReference type="Proteomes" id="UP000317557"/>
    </source>
</evidence>
<dbReference type="GO" id="GO:0004130">
    <property type="term" value="F:cytochrome-c peroxidase activity"/>
    <property type="evidence" value="ECO:0007669"/>
    <property type="project" value="TreeGrafter"/>
</dbReference>
<proteinExistence type="predicted"/>
<evidence type="ECO:0000259" key="5">
    <source>
        <dbReference type="PROSITE" id="PS51007"/>
    </source>
</evidence>
<organism evidence="6 7">
    <name type="scientific">Gracilimonas mengyeensis</name>
    <dbReference type="NCBI Taxonomy" id="1302730"/>
    <lineage>
        <taxon>Bacteria</taxon>
        <taxon>Pseudomonadati</taxon>
        <taxon>Balneolota</taxon>
        <taxon>Balneolia</taxon>
        <taxon>Balneolales</taxon>
        <taxon>Balneolaceae</taxon>
        <taxon>Gracilimonas</taxon>
    </lineage>
</organism>
<dbReference type="GO" id="GO:0009055">
    <property type="term" value="F:electron transfer activity"/>
    <property type="evidence" value="ECO:0007669"/>
    <property type="project" value="InterPro"/>
</dbReference>
<dbReference type="InterPro" id="IPR051395">
    <property type="entry name" value="Cytochrome_c_Peroxidase/MauG"/>
</dbReference>
<evidence type="ECO:0000313" key="6">
    <source>
        <dbReference type="EMBL" id="SMO46716.1"/>
    </source>
</evidence>
<dbReference type="AlphaFoldDB" id="A0A521BI29"/>
<evidence type="ECO:0000256" key="1">
    <source>
        <dbReference type="ARBA" id="ARBA00022617"/>
    </source>
</evidence>
<dbReference type="InterPro" id="IPR010538">
    <property type="entry name" value="DHOR"/>
</dbReference>
<keyword evidence="7" id="KW-1185">Reference proteome</keyword>
<dbReference type="GO" id="GO:0020037">
    <property type="term" value="F:heme binding"/>
    <property type="evidence" value="ECO:0007669"/>
    <property type="project" value="InterPro"/>
</dbReference>
<dbReference type="OrthoDB" id="9805202at2"/>
<dbReference type="SUPFAM" id="SSF46626">
    <property type="entry name" value="Cytochrome c"/>
    <property type="match status" value="1"/>
</dbReference>
<dbReference type="Pfam" id="PF06537">
    <property type="entry name" value="DHOR"/>
    <property type="match status" value="1"/>
</dbReference>
<dbReference type="InterPro" id="IPR036909">
    <property type="entry name" value="Cyt_c-like_dom_sf"/>
</dbReference>
<protein>
    <submittedName>
        <fullName evidence="6">CxxC motif-containing protein, DUF1111 family</fullName>
    </submittedName>
</protein>
<dbReference type="GO" id="GO:0046872">
    <property type="term" value="F:metal ion binding"/>
    <property type="evidence" value="ECO:0007669"/>
    <property type="project" value="UniProtKB-KW"/>
</dbReference>
<dbReference type="InterPro" id="IPR009056">
    <property type="entry name" value="Cyt_c-like_dom"/>
</dbReference>
<dbReference type="PANTHER" id="PTHR30600:SF4">
    <property type="entry name" value="CYTOCHROME C DOMAIN-CONTAINING PROTEIN"/>
    <property type="match status" value="1"/>
</dbReference>
<keyword evidence="1 4" id="KW-0349">Heme</keyword>
<sequence length="471" mass="52222">MGKISKISSVILILLLFAGFILIYSQGWFDPLSEYRVEGEQYSGGETTVFNESVNAFGEAAPNLTGNKDLFFVSGNAFFKRNWVSSPASTADLDGLGPLFNARSCSSCHLLDGRGKPPQDIDEQPVDLLFRLSLPSESGNGTRPSKNYGGQFNHMSVLGVEPEGDVRVRYEEVPGEYPDGSSYSLRKPVYEFDSLAYGDLPDDIMISPRIAQHLVGLGLLEAIPKERLEELADPEDADGDGISGRINYVYDYVNEKMSVGRFGWKANEPSVRQQTAVAFREDIGITSHLFPVELCAENQQDCHESPSGGDPELSQDILDRVALYTETIAVPARRNWDSKEVLRGKKAFMESGCSSCHVPKQQTGTHPEHPEFSNQTIYPYTDLLLHDMGPGLADGRPDWKATGTEWRTPPLWGIGLIETVSGHTFFLHDGRARNLEEAILWHGGEAEEAKMAFKKLPKAERENLIKFLQSL</sequence>
<dbReference type="PROSITE" id="PS51007">
    <property type="entry name" value="CYTC"/>
    <property type="match status" value="1"/>
</dbReference>
<evidence type="ECO:0000256" key="4">
    <source>
        <dbReference type="PROSITE-ProRule" id="PRU00433"/>
    </source>
</evidence>
<dbReference type="PANTHER" id="PTHR30600">
    <property type="entry name" value="CYTOCHROME C PEROXIDASE-RELATED"/>
    <property type="match status" value="1"/>
</dbReference>
<accession>A0A521BI29</accession>
<feature type="domain" description="Cytochrome c" evidence="5">
    <location>
        <begin position="339"/>
        <end position="471"/>
    </location>
</feature>
<dbReference type="Gene3D" id="1.10.760.10">
    <property type="entry name" value="Cytochrome c-like domain"/>
    <property type="match status" value="1"/>
</dbReference>
<keyword evidence="2 4" id="KW-0479">Metal-binding</keyword>
<evidence type="ECO:0000256" key="3">
    <source>
        <dbReference type="ARBA" id="ARBA00023004"/>
    </source>
</evidence>
<keyword evidence="3 4" id="KW-0408">Iron</keyword>